<name>A0A1I4YV77_CHROL</name>
<dbReference type="InterPro" id="IPR029062">
    <property type="entry name" value="Class_I_gatase-like"/>
</dbReference>
<dbReference type="RefSeq" id="WP_139222041.1">
    <property type="nucleotide sequence ID" value="NZ_FOVD01000003.1"/>
</dbReference>
<sequence length="275" mass="30394">MTPKGRIIIIRSTDTSGEALHGSVSDQFSSEISRLLSEQKNDRIEIMTTIRNLRHRCNDRYFKLLKEAGCNNMGCIAIGKKQDLNKYFLRISQAAVVIFVGHASQICKALRGSAILELLNKKYQYEDNFTLVGINTAAMCISGLIVDDTGVTSAGLGFINNCIIDTKFMHGERSKNLVKAVISHNQYVGLGLKSGMAVLIEKGYKASCIGSGSVMVVNAKNVENRFLKKDASVYVKNLKGHILTPGSFFNLFSGNLIKKDVLEYSLNFINRNTIQ</sequence>
<reference evidence="2" key="1">
    <citation type="submission" date="2016-10" db="EMBL/GenBank/DDBJ databases">
        <authorList>
            <person name="Varghese N."/>
            <person name="Submissions S."/>
        </authorList>
    </citation>
    <scope>NUCLEOTIDE SEQUENCE [LARGE SCALE GENOMIC DNA]</scope>
    <source>
        <strain evidence="2">DSM 25575</strain>
    </source>
</reference>
<evidence type="ECO:0000313" key="2">
    <source>
        <dbReference type="Proteomes" id="UP000198769"/>
    </source>
</evidence>
<dbReference type="Gene3D" id="3.40.50.880">
    <property type="match status" value="1"/>
</dbReference>
<keyword evidence="2" id="KW-1185">Reference proteome</keyword>
<dbReference type="Proteomes" id="UP000198769">
    <property type="component" value="Unassembled WGS sequence"/>
</dbReference>
<dbReference type="EMBL" id="FOVD01000003">
    <property type="protein sequence ID" value="SFN41956.1"/>
    <property type="molecule type" value="Genomic_DNA"/>
</dbReference>
<gene>
    <name evidence="1" type="ORF">SAMN05421594_2711</name>
</gene>
<dbReference type="PANTHER" id="PTHR36175:SF1">
    <property type="entry name" value="CYANOPHYCINASE"/>
    <property type="match status" value="1"/>
</dbReference>
<organism evidence="1 2">
    <name type="scientific">Chryseobacterium oleae</name>
    <dbReference type="NCBI Taxonomy" id="491207"/>
    <lineage>
        <taxon>Bacteria</taxon>
        <taxon>Pseudomonadati</taxon>
        <taxon>Bacteroidota</taxon>
        <taxon>Flavobacteriia</taxon>
        <taxon>Flavobacteriales</taxon>
        <taxon>Weeksellaceae</taxon>
        <taxon>Chryseobacterium group</taxon>
        <taxon>Chryseobacterium</taxon>
    </lineage>
</organism>
<dbReference type="OrthoDB" id="1254762at2"/>
<dbReference type="PANTHER" id="PTHR36175">
    <property type="entry name" value="CYANOPHYCINASE"/>
    <property type="match status" value="1"/>
</dbReference>
<evidence type="ECO:0000313" key="1">
    <source>
        <dbReference type="EMBL" id="SFN41956.1"/>
    </source>
</evidence>
<protein>
    <submittedName>
        <fullName evidence="1">Cyanophycinase</fullName>
    </submittedName>
</protein>
<proteinExistence type="predicted"/>
<accession>A0A1I4YV77</accession>
<dbReference type="AlphaFoldDB" id="A0A1I4YV77"/>